<dbReference type="Proteomes" id="UP001295469">
    <property type="component" value="Chromosome C03"/>
</dbReference>
<sequence length="58" mass="6888">MMFPRNFVGIFRRNSEETQNLVSSEIPRDIPRISFSVGMSVRIWLFFCTTLKKRMSMV</sequence>
<proteinExistence type="predicted"/>
<dbReference type="AlphaFoldDB" id="A0A816IGH1"/>
<gene>
    <name evidence="1" type="ORF">DARMORV10_C03P61080.1</name>
</gene>
<accession>A0A816IGH1</accession>
<reference evidence="1" key="1">
    <citation type="submission" date="2021-01" db="EMBL/GenBank/DDBJ databases">
        <authorList>
            <consortium name="Genoscope - CEA"/>
            <person name="William W."/>
        </authorList>
    </citation>
    <scope>NUCLEOTIDE SEQUENCE</scope>
</reference>
<organism evidence="1">
    <name type="scientific">Brassica napus</name>
    <name type="common">Rape</name>
    <dbReference type="NCBI Taxonomy" id="3708"/>
    <lineage>
        <taxon>Eukaryota</taxon>
        <taxon>Viridiplantae</taxon>
        <taxon>Streptophyta</taxon>
        <taxon>Embryophyta</taxon>
        <taxon>Tracheophyta</taxon>
        <taxon>Spermatophyta</taxon>
        <taxon>Magnoliopsida</taxon>
        <taxon>eudicotyledons</taxon>
        <taxon>Gunneridae</taxon>
        <taxon>Pentapetalae</taxon>
        <taxon>rosids</taxon>
        <taxon>malvids</taxon>
        <taxon>Brassicales</taxon>
        <taxon>Brassicaceae</taxon>
        <taxon>Brassiceae</taxon>
        <taxon>Brassica</taxon>
    </lineage>
</organism>
<protein>
    <submittedName>
        <fullName evidence="1">(rape) hypothetical protein</fullName>
    </submittedName>
</protein>
<dbReference type="EMBL" id="HG994367">
    <property type="protein sequence ID" value="CAF1707028.1"/>
    <property type="molecule type" value="Genomic_DNA"/>
</dbReference>
<evidence type="ECO:0000313" key="1">
    <source>
        <dbReference type="EMBL" id="CAF1707028.1"/>
    </source>
</evidence>
<name>A0A816IGH1_BRANA</name>